<evidence type="ECO:0000256" key="2">
    <source>
        <dbReference type="ARBA" id="ARBA00022574"/>
    </source>
</evidence>
<feature type="non-terminal residue" evidence="4">
    <location>
        <position position="120"/>
    </location>
</feature>
<evidence type="ECO:0000313" key="5">
    <source>
        <dbReference type="Proteomes" id="UP000266841"/>
    </source>
</evidence>
<proteinExistence type="predicted"/>
<dbReference type="EMBL" id="AGNL01011566">
    <property type="protein sequence ID" value="EJK68313.1"/>
    <property type="molecule type" value="Genomic_DNA"/>
</dbReference>
<sequence>MVRTKISEIEAGAVVAWSPVGDHADVVALGSKEKGGTGFDDYGGELELYDLNITRGPDGASPSRLGSVKTPGRFGCIAWGGAGPSLDGTVVAGGMLDGTVNLWRPSGLLDGNSSDDALLS</sequence>
<comment type="caution">
    <text evidence="4">The sequence shown here is derived from an EMBL/GenBank/DDBJ whole genome shotgun (WGS) entry which is preliminary data.</text>
</comment>
<accession>K0SPU0</accession>
<gene>
    <name evidence="4" type="ORF">THAOC_10519</name>
</gene>
<keyword evidence="3" id="KW-0677">Repeat</keyword>
<dbReference type="InterPro" id="IPR015943">
    <property type="entry name" value="WD40/YVTN_repeat-like_dom_sf"/>
</dbReference>
<protein>
    <recommendedName>
        <fullName evidence="6">Anaphase-promoting complex subunit 4 WD40 domain-containing protein</fullName>
    </recommendedName>
</protein>
<evidence type="ECO:0000256" key="1">
    <source>
        <dbReference type="ARBA" id="ARBA00022448"/>
    </source>
</evidence>
<dbReference type="OrthoDB" id="542917at2759"/>
<reference evidence="4 5" key="1">
    <citation type="journal article" date="2012" name="Genome Biol.">
        <title>Genome and low-iron response of an oceanic diatom adapted to chronic iron limitation.</title>
        <authorList>
            <person name="Lommer M."/>
            <person name="Specht M."/>
            <person name="Roy A.S."/>
            <person name="Kraemer L."/>
            <person name="Andreson R."/>
            <person name="Gutowska M.A."/>
            <person name="Wolf J."/>
            <person name="Bergner S.V."/>
            <person name="Schilhabel M.B."/>
            <person name="Klostermeier U.C."/>
            <person name="Beiko R.G."/>
            <person name="Rosenstiel P."/>
            <person name="Hippler M."/>
            <person name="Laroche J."/>
        </authorList>
    </citation>
    <scope>NUCLEOTIDE SEQUENCE [LARGE SCALE GENOMIC DNA]</scope>
    <source>
        <strain evidence="4 5">CCMP1005</strain>
    </source>
</reference>
<dbReference type="GO" id="GO:0070971">
    <property type="term" value="C:endoplasmic reticulum exit site"/>
    <property type="evidence" value="ECO:0007669"/>
    <property type="project" value="TreeGrafter"/>
</dbReference>
<evidence type="ECO:0008006" key="6">
    <source>
        <dbReference type="Google" id="ProtNLM"/>
    </source>
</evidence>
<dbReference type="GO" id="GO:0005198">
    <property type="term" value="F:structural molecule activity"/>
    <property type="evidence" value="ECO:0007669"/>
    <property type="project" value="TreeGrafter"/>
</dbReference>
<dbReference type="Proteomes" id="UP000266841">
    <property type="component" value="Unassembled WGS sequence"/>
</dbReference>
<keyword evidence="1" id="KW-0813">Transport</keyword>
<dbReference type="GO" id="GO:0007029">
    <property type="term" value="P:endoplasmic reticulum organization"/>
    <property type="evidence" value="ECO:0007669"/>
    <property type="project" value="TreeGrafter"/>
</dbReference>
<dbReference type="PANTHER" id="PTHR13923:SF11">
    <property type="entry name" value="SECRETORY 31, ISOFORM D"/>
    <property type="match status" value="1"/>
</dbReference>
<keyword evidence="2" id="KW-0853">WD repeat</keyword>
<keyword evidence="5" id="KW-1185">Reference proteome</keyword>
<dbReference type="InterPro" id="IPR040251">
    <property type="entry name" value="SEC31-like"/>
</dbReference>
<name>K0SPU0_THAOC</name>
<dbReference type="GO" id="GO:0030127">
    <property type="term" value="C:COPII vesicle coat"/>
    <property type="evidence" value="ECO:0007669"/>
    <property type="project" value="TreeGrafter"/>
</dbReference>
<dbReference type="PANTHER" id="PTHR13923">
    <property type="entry name" value="SEC31-RELATED PROTEIN"/>
    <property type="match status" value="1"/>
</dbReference>
<evidence type="ECO:0000313" key="4">
    <source>
        <dbReference type="EMBL" id="EJK68313.1"/>
    </source>
</evidence>
<dbReference type="AlphaFoldDB" id="K0SPU0"/>
<dbReference type="GO" id="GO:0090110">
    <property type="term" value="P:COPII-coated vesicle cargo loading"/>
    <property type="evidence" value="ECO:0007669"/>
    <property type="project" value="TreeGrafter"/>
</dbReference>
<organism evidence="4 5">
    <name type="scientific">Thalassiosira oceanica</name>
    <name type="common">Marine diatom</name>
    <dbReference type="NCBI Taxonomy" id="159749"/>
    <lineage>
        <taxon>Eukaryota</taxon>
        <taxon>Sar</taxon>
        <taxon>Stramenopiles</taxon>
        <taxon>Ochrophyta</taxon>
        <taxon>Bacillariophyta</taxon>
        <taxon>Coscinodiscophyceae</taxon>
        <taxon>Thalassiosirophycidae</taxon>
        <taxon>Thalassiosirales</taxon>
        <taxon>Thalassiosiraceae</taxon>
        <taxon>Thalassiosira</taxon>
    </lineage>
</organism>
<evidence type="ECO:0000256" key="3">
    <source>
        <dbReference type="ARBA" id="ARBA00022737"/>
    </source>
</evidence>
<dbReference type="Gene3D" id="2.130.10.10">
    <property type="entry name" value="YVTN repeat-like/Quinoprotein amine dehydrogenase"/>
    <property type="match status" value="1"/>
</dbReference>